<evidence type="ECO:0000313" key="2">
    <source>
        <dbReference type="Proteomes" id="UP000573729"/>
    </source>
</evidence>
<name>A0A7W7BSP0_9MICO</name>
<comment type="caution">
    <text evidence="1">The sequence shown here is derived from an EMBL/GenBank/DDBJ whole genome shotgun (WGS) entry which is preliminary data.</text>
</comment>
<dbReference type="EMBL" id="JACHMD010000001">
    <property type="protein sequence ID" value="MBB4666963.1"/>
    <property type="molecule type" value="Genomic_DNA"/>
</dbReference>
<accession>A0A7W7BSP0</accession>
<gene>
    <name evidence="1" type="ORF">BKA24_001672</name>
</gene>
<evidence type="ECO:0000313" key="1">
    <source>
        <dbReference type="EMBL" id="MBB4666963.1"/>
    </source>
</evidence>
<dbReference type="RefSeq" id="WP_184216978.1">
    <property type="nucleotide sequence ID" value="NZ_JACHMD010000001.1"/>
</dbReference>
<proteinExistence type="predicted"/>
<protein>
    <submittedName>
        <fullName evidence="1">FixJ family two-component response regulator</fullName>
    </submittedName>
</protein>
<dbReference type="Proteomes" id="UP000573729">
    <property type="component" value="Unassembled WGS sequence"/>
</dbReference>
<dbReference type="AlphaFoldDB" id="A0A7W7BSP0"/>
<keyword evidence="2" id="KW-1185">Reference proteome</keyword>
<sequence length="59" mass="6778">MWGTTREIASALQISERTVKRYTADPTVTIRRAGKFRSLGDVVRAEQEKRRRMKAGGRK</sequence>
<reference evidence="1 2" key="1">
    <citation type="submission" date="2020-08" db="EMBL/GenBank/DDBJ databases">
        <title>Sequencing the genomes of 1000 actinobacteria strains.</title>
        <authorList>
            <person name="Klenk H.-P."/>
        </authorList>
    </citation>
    <scope>NUCLEOTIDE SEQUENCE [LARGE SCALE GENOMIC DNA]</scope>
    <source>
        <strain evidence="1 2">DSM 24947</strain>
    </source>
</reference>
<organism evidence="1 2">
    <name type="scientific">Microbacterium marinum</name>
    <dbReference type="NCBI Taxonomy" id="421115"/>
    <lineage>
        <taxon>Bacteria</taxon>
        <taxon>Bacillati</taxon>
        <taxon>Actinomycetota</taxon>
        <taxon>Actinomycetes</taxon>
        <taxon>Micrococcales</taxon>
        <taxon>Microbacteriaceae</taxon>
        <taxon>Microbacterium</taxon>
    </lineage>
</organism>